<feature type="non-terminal residue" evidence="1">
    <location>
        <position position="1"/>
    </location>
</feature>
<organism evidence="1 2">
    <name type="scientific">Dentiscutata erythropus</name>
    <dbReference type="NCBI Taxonomy" id="1348616"/>
    <lineage>
        <taxon>Eukaryota</taxon>
        <taxon>Fungi</taxon>
        <taxon>Fungi incertae sedis</taxon>
        <taxon>Mucoromycota</taxon>
        <taxon>Glomeromycotina</taxon>
        <taxon>Glomeromycetes</taxon>
        <taxon>Diversisporales</taxon>
        <taxon>Gigasporaceae</taxon>
        <taxon>Dentiscutata</taxon>
    </lineage>
</organism>
<reference evidence="1" key="1">
    <citation type="submission" date="2021-06" db="EMBL/GenBank/DDBJ databases">
        <authorList>
            <person name="Kallberg Y."/>
            <person name="Tangrot J."/>
            <person name="Rosling A."/>
        </authorList>
    </citation>
    <scope>NUCLEOTIDE SEQUENCE</scope>
    <source>
        <strain evidence="1">MA453B</strain>
    </source>
</reference>
<comment type="caution">
    <text evidence="1">The sequence shown here is derived from an EMBL/GenBank/DDBJ whole genome shotgun (WGS) entry which is preliminary data.</text>
</comment>
<gene>
    <name evidence="1" type="ORF">DERYTH_LOCUS24733</name>
</gene>
<keyword evidence="2" id="KW-1185">Reference proteome</keyword>
<proteinExistence type="predicted"/>
<protein>
    <submittedName>
        <fullName evidence="1">25328_t:CDS:1</fullName>
    </submittedName>
</protein>
<name>A0A9N9P663_9GLOM</name>
<dbReference type="AlphaFoldDB" id="A0A9N9P663"/>
<evidence type="ECO:0000313" key="1">
    <source>
        <dbReference type="EMBL" id="CAG8807710.1"/>
    </source>
</evidence>
<accession>A0A9N9P663</accession>
<dbReference type="EMBL" id="CAJVPY010042885">
    <property type="protein sequence ID" value="CAG8807710.1"/>
    <property type="molecule type" value="Genomic_DNA"/>
</dbReference>
<dbReference type="Proteomes" id="UP000789405">
    <property type="component" value="Unassembled WGS sequence"/>
</dbReference>
<feature type="non-terminal residue" evidence="1">
    <location>
        <position position="42"/>
    </location>
</feature>
<sequence length="42" mass="4679">NLLPIQIVRQYVLSGDSIPCLDLDALTLKQHAQVDIFLDSNV</sequence>
<evidence type="ECO:0000313" key="2">
    <source>
        <dbReference type="Proteomes" id="UP000789405"/>
    </source>
</evidence>